<accession>A0A9D2B863</accession>
<dbReference type="Gene3D" id="3.40.630.30">
    <property type="match status" value="1"/>
</dbReference>
<dbReference type="PANTHER" id="PTHR43877">
    <property type="entry name" value="AMINOALKYLPHOSPHONATE N-ACETYLTRANSFERASE-RELATED-RELATED"/>
    <property type="match status" value="1"/>
</dbReference>
<keyword evidence="1" id="KW-0808">Transferase</keyword>
<dbReference type="CDD" id="cd04301">
    <property type="entry name" value="NAT_SF"/>
    <property type="match status" value="1"/>
</dbReference>
<reference evidence="4" key="1">
    <citation type="journal article" date="2021" name="PeerJ">
        <title>Extensive microbial diversity within the chicken gut microbiome revealed by metagenomics and culture.</title>
        <authorList>
            <person name="Gilroy R."/>
            <person name="Ravi A."/>
            <person name="Getino M."/>
            <person name="Pursley I."/>
            <person name="Horton D.L."/>
            <person name="Alikhan N.F."/>
            <person name="Baker D."/>
            <person name="Gharbi K."/>
            <person name="Hall N."/>
            <person name="Watson M."/>
            <person name="Adriaenssens E.M."/>
            <person name="Foster-Nyarko E."/>
            <person name="Jarju S."/>
            <person name="Secka A."/>
            <person name="Antonio M."/>
            <person name="Oren A."/>
            <person name="Chaudhuri R.R."/>
            <person name="La Ragione R."/>
            <person name="Hildebrand F."/>
            <person name="Pallen M.J."/>
        </authorList>
    </citation>
    <scope>NUCLEOTIDE SEQUENCE</scope>
    <source>
        <strain evidence="4">CHK188-5543</strain>
    </source>
</reference>
<dbReference type="PROSITE" id="PS51186">
    <property type="entry name" value="GNAT"/>
    <property type="match status" value="1"/>
</dbReference>
<evidence type="ECO:0000256" key="2">
    <source>
        <dbReference type="ARBA" id="ARBA00023315"/>
    </source>
</evidence>
<dbReference type="InterPro" id="IPR016181">
    <property type="entry name" value="Acyl_CoA_acyltransferase"/>
</dbReference>
<dbReference type="EMBL" id="DXES01000132">
    <property type="protein sequence ID" value="HIX65817.1"/>
    <property type="molecule type" value="Genomic_DNA"/>
</dbReference>
<dbReference type="PANTHER" id="PTHR43877:SF5">
    <property type="entry name" value="BLL8307 PROTEIN"/>
    <property type="match status" value="1"/>
</dbReference>
<name>A0A9D2B863_9FIRM</name>
<keyword evidence="2" id="KW-0012">Acyltransferase</keyword>
<gene>
    <name evidence="4" type="ORF">H9736_06155</name>
</gene>
<evidence type="ECO:0000313" key="5">
    <source>
        <dbReference type="Proteomes" id="UP000886800"/>
    </source>
</evidence>
<dbReference type="GO" id="GO:0016747">
    <property type="term" value="F:acyltransferase activity, transferring groups other than amino-acyl groups"/>
    <property type="evidence" value="ECO:0007669"/>
    <property type="project" value="InterPro"/>
</dbReference>
<evidence type="ECO:0000313" key="4">
    <source>
        <dbReference type="EMBL" id="HIX65817.1"/>
    </source>
</evidence>
<comment type="caution">
    <text evidence="4">The sequence shown here is derived from an EMBL/GenBank/DDBJ whole genome shotgun (WGS) entry which is preliminary data.</text>
</comment>
<feature type="domain" description="N-acetyltransferase" evidence="3">
    <location>
        <begin position="3"/>
        <end position="157"/>
    </location>
</feature>
<evidence type="ECO:0000256" key="1">
    <source>
        <dbReference type="ARBA" id="ARBA00022679"/>
    </source>
</evidence>
<evidence type="ECO:0000259" key="3">
    <source>
        <dbReference type="PROSITE" id="PS51186"/>
    </source>
</evidence>
<dbReference type="InterPro" id="IPR050832">
    <property type="entry name" value="Bact_Acetyltransf"/>
</dbReference>
<reference evidence="4" key="2">
    <citation type="submission" date="2021-04" db="EMBL/GenBank/DDBJ databases">
        <authorList>
            <person name="Gilroy R."/>
        </authorList>
    </citation>
    <scope>NUCLEOTIDE SEQUENCE</scope>
    <source>
        <strain evidence="4">CHK188-5543</strain>
    </source>
</reference>
<dbReference type="InterPro" id="IPR000182">
    <property type="entry name" value="GNAT_dom"/>
</dbReference>
<organism evidence="4 5">
    <name type="scientific">Candidatus Anaerotruncus excrementipullorum</name>
    <dbReference type="NCBI Taxonomy" id="2838465"/>
    <lineage>
        <taxon>Bacteria</taxon>
        <taxon>Bacillati</taxon>
        <taxon>Bacillota</taxon>
        <taxon>Clostridia</taxon>
        <taxon>Eubacteriales</taxon>
        <taxon>Oscillospiraceae</taxon>
        <taxon>Anaerotruncus</taxon>
    </lineage>
</organism>
<dbReference type="Proteomes" id="UP000886800">
    <property type="component" value="Unassembled WGS sequence"/>
</dbReference>
<dbReference type="Pfam" id="PF00583">
    <property type="entry name" value="Acetyltransf_1"/>
    <property type="match status" value="1"/>
</dbReference>
<protein>
    <submittedName>
        <fullName evidence="4">GNAT family N-acetyltransferase</fullName>
    </submittedName>
</protein>
<dbReference type="SUPFAM" id="SSF55729">
    <property type="entry name" value="Acyl-CoA N-acyltransferases (Nat)"/>
    <property type="match status" value="1"/>
</dbReference>
<sequence length="157" mass="18165">MTISYRKATLEDLPQVLQVRIDFLRWVNHLGPDADLSPLERQTRAYLERAMEEGSCAIHLAFEGERFVGLGCICFYWVMPSHDNPSGHRGYIMNLYTQPDYRGQGIAHTVMDRLIQEARDRGVNFISLEATAQGRKLYAQYGFVPMEREMELQLDLH</sequence>
<dbReference type="AlphaFoldDB" id="A0A9D2B863"/>
<proteinExistence type="predicted"/>